<evidence type="ECO:0000256" key="5">
    <source>
        <dbReference type="SAM" id="Phobius"/>
    </source>
</evidence>
<gene>
    <name evidence="8" type="ORF">PJF56_00985</name>
</gene>
<proteinExistence type="inferred from homology"/>
<protein>
    <submittedName>
        <fullName evidence="8">Methyl-accepting chemotaxis protein</fullName>
    </submittedName>
</protein>
<evidence type="ECO:0000313" key="8">
    <source>
        <dbReference type="EMBL" id="MDJ1177427.1"/>
    </source>
</evidence>
<comment type="similarity">
    <text evidence="2">Belongs to the methyl-accepting chemotaxis (MCP) protein family.</text>
</comment>
<dbReference type="RefSeq" id="WP_283760757.1">
    <property type="nucleotide sequence ID" value="NZ_JAQPOK010000004.1"/>
</dbReference>
<dbReference type="PRINTS" id="PR00260">
    <property type="entry name" value="CHEMTRNSDUCR"/>
</dbReference>
<reference evidence="8 9" key="1">
    <citation type="submission" date="2023-01" db="EMBL/GenBank/DDBJ databases">
        <title>Novel diversity within Roseofilum (Cyanobacteria; Desertifilaceae) from marine benthic mats with descriptions of four novel species.</title>
        <authorList>
            <person name="Wang Y."/>
            <person name="Berthold D.E."/>
            <person name="Hu J."/>
            <person name="Lefler F.W."/>
            <person name="Laughinghouse H.D. IV."/>
        </authorList>
    </citation>
    <scope>NUCLEOTIDE SEQUENCE [LARGE SCALE GENOMIC DNA]</scope>
    <source>
        <strain evidence="8 9">BLCC-M91</strain>
    </source>
</reference>
<dbReference type="SMART" id="SM00283">
    <property type="entry name" value="MA"/>
    <property type="match status" value="1"/>
</dbReference>
<dbReference type="InterPro" id="IPR004089">
    <property type="entry name" value="MCPsignal_dom"/>
</dbReference>
<dbReference type="PANTHER" id="PTHR43531:SF11">
    <property type="entry name" value="METHYL-ACCEPTING CHEMOTAXIS PROTEIN 3"/>
    <property type="match status" value="1"/>
</dbReference>
<dbReference type="Pfam" id="PF00015">
    <property type="entry name" value="MCPsignal"/>
    <property type="match status" value="1"/>
</dbReference>
<dbReference type="InterPro" id="IPR003660">
    <property type="entry name" value="HAMP_dom"/>
</dbReference>
<keyword evidence="5" id="KW-0812">Transmembrane</keyword>
<dbReference type="Gene3D" id="6.10.340.10">
    <property type="match status" value="1"/>
</dbReference>
<feature type="coiled-coil region" evidence="4">
    <location>
        <begin position="448"/>
        <end position="486"/>
    </location>
</feature>
<dbReference type="Pfam" id="PF12729">
    <property type="entry name" value="4HB_MCP_1"/>
    <property type="match status" value="1"/>
</dbReference>
<keyword evidence="4" id="KW-0175">Coiled coil</keyword>
<evidence type="ECO:0000256" key="1">
    <source>
        <dbReference type="ARBA" id="ARBA00022500"/>
    </source>
</evidence>
<keyword evidence="1" id="KW-0145">Chemotaxis</keyword>
<dbReference type="Gene3D" id="1.10.287.950">
    <property type="entry name" value="Methyl-accepting chemotaxis protein"/>
    <property type="match status" value="1"/>
</dbReference>
<evidence type="ECO:0000256" key="3">
    <source>
        <dbReference type="PROSITE-ProRule" id="PRU00284"/>
    </source>
</evidence>
<feature type="coiled-coil region" evidence="4">
    <location>
        <begin position="153"/>
        <end position="180"/>
    </location>
</feature>
<evidence type="ECO:0000259" key="7">
    <source>
        <dbReference type="PROSITE" id="PS50885"/>
    </source>
</evidence>
<feature type="transmembrane region" description="Helical" evidence="5">
    <location>
        <begin position="185"/>
        <end position="203"/>
    </location>
</feature>
<feature type="domain" description="HAMP" evidence="7">
    <location>
        <begin position="205"/>
        <end position="257"/>
    </location>
</feature>
<keyword evidence="5" id="KW-1133">Transmembrane helix</keyword>
<feature type="domain" description="Methyl-accepting transducer" evidence="6">
    <location>
        <begin position="255"/>
        <end position="477"/>
    </location>
</feature>
<sequence>MKISTRLTLSYGLMTGLVIGTSLYNLFSMNRLAQLTTELYEHPYTVSTSVLRVESGIVKMHRSMKDVALAKTPQGINQARTQVDRYERQVYAEFDRITQQFLGDPQQIYEARQKFSNWKPIRDEVIQLMQAGQAEEAANITQEKGADYVESLLRDVQEIIDFAENKAQEFLGEVKTARSQVLRNTSILLVVFAFSSIVVGGIITNSIGRSLAEAIEINEQLSKGNLQTKIEVNSQDEIGQLMNSIERMVENFKSTLLQVQTVSNTLAIGSQRMKERAMNMALGATEQTASTEEASTSIHNMVDSIRETTRHASETLSLASKASGDAQETRESMLAALEVMKAIAEKIGVVEEIALQTTVLALNSSIEASRSQESEQDFSVVAAEVRRLATRSRNAASEINQLASSSLIGIAKAETLLDRLFSGIESTNQLVEKISWFSNDQLQGSNQINQAIVKLDEVTQQNSQLANDLSELSQDLAEQAEDLKEMISFFKVG</sequence>
<organism evidence="8 9">
    <name type="scientific">Roseofilum halophilum BLCC-M91</name>
    <dbReference type="NCBI Taxonomy" id="3022259"/>
    <lineage>
        <taxon>Bacteria</taxon>
        <taxon>Bacillati</taxon>
        <taxon>Cyanobacteriota</taxon>
        <taxon>Cyanophyceae</taxon>
        <taxon>Desertifilales</taxon>
        <taxon>Desertifilaceae</taxon>
        <taxon>Roseofilum</taxon>
        <taxon>Roseofilum halophilum</taxon>
    </lineage>
</organism>
<keyword evidence="9" id="KW-1185">Reference proteome</keyword>
<keyword evidence="3" id="KW-0807">Transducer</keyword>
<dbReference type="PROSITE" id="PS50885">
    <property type="entry name" value="HAMP"/>
    <property type="match status" value="1"/>
</dbReference>
<accession>A0ABT7BF52</accession>
<evidence type="ECO:0000256" key="2">
    <source>
        <dbReference type="ARBA" id="ARBA00029447"/>
    </source>
</evidence>
<dbReference type="InterPro" id="IPR004090">
    <property type="entry name" value="Chemotax_Me-accpt_rcpt"/>
</dbReference>
<feature type="transmembrane region" description="Helical" evidence="5">
    <location>
        <begin position="6"/>
        <end position="27"/>
    </location>
</feature>
<dbReference type="PROSITE" id="PS50111">
    <property type="entry name" value="CHEMOTAXIS_TRANSDUC_2"/>
    <property type="match status" value="1"/>
</dbReference>
<comment type="caution">
    <text evidence="8">The sequence shown here is derived from an EMBL/GenBank/DDBJ whole genome shotgun (WGS) entry which is preliminary data.</text>
</comment>
<evidence type="ECO:0000313" key="9">
    <source>
        <dbReference type="Proteomes" id="UP001231370"/>
    </source>
</evidence>
<dbReference type="Pfam" id="PF00672">
    <property type="entry name" value="HAMP"/>
    <property type="match status" value="1"/>
</dbReference>
<evidence type="ECO:0000256" key="4">
    <source>
        <dbReference type="SAM" id="Coils"/>
    </source>
</evidence>
<keyword evidence="5" id="KW-0472">Membrane</keyword>
<dbReference type="SMART" id="SM00304">
    <property type="entry name" value="HAMP"/>
    <property type="match status" value="1"/>
</dbReference>
<dbReference type="InterPro" id="IPR051310">
    <property type="entry name" value="MCP_chemotaxis"/>
</dbReference>
<name>A0ABT7BF52_9CYAN</name>
<dbReference type="PANTHER" id="PTHR43531">
    <property type="entry name" value="PROTEIN ICFG"/>
    <property type="match status" value="1"/>
</dbReference>
<dbReference type="Proteomes" id="UP001231370">
    <property type="component" value="Unassembled WGS sequence"/>
</dbReference>
<evidence type="ECO:0000259" key="6">
    <source>
        <dbReference type="PROSITE" id="PS50111"/>
    </source>
</evidence>
<dbReference type="SUPFAM" id="SSF58104">
    <property type="entry name" value="Methyl-accepting chemotaxis protein (MCP) signaling domain"/>
    <property type="match status" value="1"/>
</dbReference>
<dbReference type="EMBL" id="JAQPOK010000004">
    <property type="protein sequence ID" value="MDJ1177427.1"/>
    <property type="molecule type" value="Genomic_DNA"/>
</dbReference>
<dbReference type="CDD" id="cd06225">
    <property type="entry name" value="HAMP"/>
    <property type="match status" value="1"/>
</dbReference>
<dbReference type="InterPro" id="IPR024478">
    <property type="entry name" value="HlyB_4HB_MCP"/>
</dbReference>